<dbReference type="InterPro" id="IPR027417">
    <property type="entry name" value="P-loop_NTPase"/>
</dbReference>
<evidence type="ECO:0000259" key="11">
    <source>
        <dbReference type="PROSITE" id="PS51194"/>
    </source>
</evidence>
<dbReference type="GeneID" id="67004873"/>
<evidence type="ECO:0000259" key="10">
    <source>
        <dbReference type="PROSITE" id="PS51192"/>
    </source>
</evidence>
<keyword evidence="2 8" id="KW-0547">Nucleotide-binding</keyword>
<evidence type="ECO:0000256" key="9">
    <source>
        <dbReference type="SAM" id="MobiDB-lite"/>
    </source>
</evidence>
<evidence type="ECO:0000256" key="5">
    <source>
        <dbReference type="ARBA" id="ARBA00022840"/>
    </source>
</evidence>
<evidence type="ECO:0000256" key="2">
    <source>
        <dbReference type="ARBA" id="ARBA00022741"/>
    </source>
</evidence>
<keyword evidence="14" id="KW-1185">Reference proteome</keyword>
<dbReference type="InterPro" id="IPR001650">
    <property type="entry name" value="Helicase_C-like"/>
</dbReference>
<organism evidence="13 14">
    <name type="scientific">Aspergillus pseudoviridinutans</name>
    <dbReference type="NCBI Taxonomy" id="1517512"/>
    <lineage>
        <taxon>Eukaryota</taxon>
        <taxon>Fungi</taxon>
        <taxon>Dikarya</taxon>
        <taxon>Ascomycota</taxon>
        <taxon>Pezizomycotina</taxon>
        <taxon>Eurotiomycetes</taxon>
        <taxon>Eurotiomycetidae</taxon>
        <taxon>Eurotiales</taxon>
        <taxon>Aspergillaceae</taxon>
        <taxon>Aspergillus</taxon>
        <taxon>Aspergillus subgen. Fumigati</taxon>
    </lineage>
</organism>
<dbReference type="SMART" id="SM00490">
    <property type="entry name" value="HELICc"/>
    <property type="match status" value="1"/>
</dbReference>
<gene>
    <name evidence="13" type="ORF">Asppvi_006262</name>
</gene>
<feature type="region of interest" description="Disordered" evidence="9">
    <location>
        <begin position="530"/>
        <end position="585"/>
    </location>
</feature>
<dbReference type="RefSeq" id="XP_043158102.1">
    <property type="nucleotide sequence ID" value="XM_043302167.1"/>
</dbReference>
<keyword evidence="3 8" id="KW-0378">Hydrolase</keyword>
<dbReference type="EC" id="3.6.4.13" evidence="1"/>
<evidence type="ECO:0000313" key="13">
    <source>
        <dbReference type="EMBL" id="GIJ87356.1"/>
    </source>
</evidence>
<dbReference type="EMBL" id="BHVY01000004">
    <property type="protein sequence ID" value="GIJ87356.1"/>
    <property type="molecule type" value="Genomic_DNA"/>
</dbReference>
<dbReference type="OrthoDB" id="196131at2759"/>
<dbReference type="Gene3D" id="3.40.50.300">
    <property type="entry name" value="P-loop containing nucleotide triphosphate hydrolases"/>
    <property type="match status" value="2"/>
</dbReference>
<comment type="caution">
    <text evidence="13">The sequence shown here is derived from an EMBL/GenBank/DDBJ whole genome shotgun (WGS) entry which is preliminary data.</text>
</comment>
<reference evidence="13 14" key="1">
    <citation type="submission" date="2018-10" db="EMBL/GenBank/DDBJ databases">
        <title>Pan-genome distribution and transcriptional activeness of fungal secondary metabolism genes in Aspergillus section Fumigati.</title>
        <authorList>
            <person name="Takahashi H."/>
            <person name="Umemura M."/>
            <person name="Ninomiya A."/>
            <person name="Kusuya Y."/>
            <person name="Urayama S."/>
            <person name="Shimizu M."/>
            <person name="Watanabe A."/>
            <person name="Kamei K."/>
            <person name="Yaguchi T."/>
            <person name="Hagiwara D."/>
        </authorList>
    </citation>
    <scope>NUCLEOTIDE SEQUENCE [LARGE SCALE GENOMIC DNA]</scope>
    <source>
        <strain evidence="13 14">IFM 55266</strain>
    </source>
</reference>
<evidence type="ECO:0000256" key="3">
    <source>
        <dbReference type="ARBA" id="ARBA00022801"/>
    </source>
</evidence>
<name>A0A9P3ETC2_9EURO</name>
<evidence type="ECO:0000256" key="6">
    <source>
        <dbReference type="ARBA" id="ARBA00047984"/>
    </source>
</evidence>
<dbReference type="PROSITE" id="PS51192">
    <property type="entry name" value="HELICASE_ATP_BIND_1"/>
    <property type="match status" value="1"/>
</dbReference>
<feature type="domain" description="DEAD-box RNA helicase Q" evidence="12">
    <location>
        <begin position="127"/>
        <end position="155"/>
    </location>
</feature>
<dbReference type="FunFam" id="3.40.50.300:FF:000008">
    <property type="entry name" value="ATP-dependent RNA helicase RhlB"/>
    <property type="match status" value="1"/>
</dbReference>
<feature type="compositionally biased region" description="Acidic residues" evidence="9">
    <location>
        <begin position="538"/>
        <end position="553"/>
    </location>
</feature>
<evidence type="ECO:0000256" key="7">
    <source>
        <dbReference type="PROSITE-ProRule" id="PRU00552"/>
    </source>
</evidence>
<comment type="similarity">
    <text evidence="8">Belongs to the DEAD box helicase family.</text>
</comment>
<dbReference type="InterPro" id="IPR014001">
    <property type="entry name" value="Helicase_ATP-bd"/>
</dbReference>
<comment type="catalytic activity">
    <reaction evidence="6">
        <text>ATP + H2O = ADP + phosphate + H(+)</text>
        <dbReference type="Rhea" id="RHEA:13065"/>
        <dbReference type="ChEBI" id="CHEBI:15377"/>
        <dbReference type="ChEBI" id="CHEBI:15378"/>
        <dbReference type="ChEBI" id="CHEBI:30616"/>
        <dbReference type="ChEBI" id="CHEBI:43474"/>
        <dbReference type="ChEBI" id="CHEBI:456216"/>
        <dbReference type="EC" id="3.6.4.13"/>
    </reaction>
</comment>
<dbReference type="Pfam" id="PF00271">
    <property type="entry name" value="Helicase_C"/>
    <property type="match status" value="1"/>
</dbReference>
<dbReference type="CDD" id="cd18787">
    <property type="entry name" value="SF2_C_DEAD"/>
    <property type="match status" value="1"/>
</dbReference>
<evidence type="ECO:0000256" key="4">
    <source>
        <dbReference type="ARBA" id="ARBA00022806"/>
    </source>
</evidence>
<dbReference type="GO" id="GO:0003724">
    <property type="term" value="F:RNA helicase activity"/>
    <property type="evidence" value="ECO:0007669"/>
    <property type="project" value="UniProtKB-EC"/>
</dbReference>
<feature type="compositionally biased region" description="Low complexity" evidence="9">
    <location>
        <begin position="554"/>
        <end position="563"/>
    </location>
</feature>
<dbReference type="GO" id="GO:0005524">
    <property type="term" value="F:ATP binding"/>
    <property type="evidence" value="ECO:0007669"/>
    <property type="project" value="UniProtKB-KW"/>
</dbReference>
<dbReference type="InterPro" id="IPR014014">
    <property type="entry name" value="RNA_helicase_DEAD_Q_motif"/>
</dbReference>
<evidence type="ECO:0000259" key="12">
    <source>
        <dbReference type="PROSITE" id="PS51195"/>
    </source>
</evidence>
<dbReference type="PANTHER" id="PTHR47958">
    <property type="entry name" value="ATP-DEPENDENT RNA HELICASE DBP3"/>
    <property type="match status" value="1"/>
</dbReference>
<accession>A0A9P3ETC2</accession>
<dbReference type="GO" id="GO:0003676">
    <property type="term" value="F:nucleic acid binding"/>
    <property type="evidence" value="ECO:0007669"/>
    <property type="project" value="InterPro"/>
</dbReference>
<dbReference type="InterPro" id="IPR011545">
    <property type="entry name" value="DEAD/DEAH_box_helicase_dom"/>
</dbReference>
<dbReference type="SUPFAM" id="SSF52540">
    <property type="entry name" value="P-loop containing nucleoside triphosphate hydrolases"/>
    <property type="match status" value="1"/>
</dbReference>
<feature type="domain" description="Helicase C-terminal" evidence="11">
    <location>
        <begin position="384"/>
        <end position="532"/>
    </location>
</feature>
<evidence type="ECO:0000313" key="14">
    <source>
        <dbReference type="Proteomes" id="UP001043456"/>
    </source>
</evidence>
<dbReference type="InterPro" id="IPR000629">
    <property type="entry name" value="RNA-helicase_DEAD-box_CS"/>
</dbReference>
<keyword evidence="5 8" id="KW-0067">ATP-binding</keyword>
<protein>
    <recommendedName>
        <fullName evidence="1">RNA helicase</fullName>
        <ecNumber evidence="1">3.6.4.13</ecNumber>
    </recommendedName>
</protein>
<evidence type="ECO:0000256" key="1">
    <source>
        <dbReference type="ARBA" id="ARBA00012552"/>
    </source>
</evidence>
<evidence type="ECO:0000256" key="8">
    <source>
        <dbReference type="RuleBase" id="RU000492"/>
    </source>
</evidence>
<feature type="domain" description="Helicase ATP-binding" evidence="10">
    <location>
        <begin position="158"/>
        <end position="356"/>
    </location>
</feature>
<dbReference type="PROSITE" id="PS51194">
    <property type="entry name" value="HELICASE_CTER"/>
    <property type="match status" value="1"/>
</dbReference>
<keyword evidence="4 8" id="KW-0347">Helicase</keyword>
<dbReference type="Pfam" id="PF00270">
    <property type="entry name" value="DEAD"/>
    <property type="match status" value="1"/>
</dbReference>
<sequence length="585" mass="65487">MDSFDVTDMSNALKEVTDEKINKNIEASNLAREKGWVPPEQYDYAKYNTGPAEKPEEVTEQSEIPEWAAKAAKYEWNDEFGDVGPPNKELEDMLFRNEFINRAGLKIGNLQKIDVIAESRERPNPVKNFDDAGLHPIMRENIRLCNYEVPTPIQAYAIPAVLTGHDLIAIAQTGSGKTAAFLIPVLSQLMGKAKKLAAPRPNLANGFNPSVDAVRAEPLVLIVAPTRELSTQIFDEARRLCYRSMLRPCVVYGGAPVREQREELQKGCDILIGTPGRLLDFMDKPHVLSLRRVKYTIIDEADELLLSDWESDFTKIMSGGEDVNEDADHRYMMFSATFNRECRRLARKFLAEDHVRIRIGRPGSTHINVDQTIIYAEDHLKKQCLYDLLLAMPPSRTLIFVNTKTQADFLDDFLYNMGLPSTSIHSDRTQREREDALRSFRSARCPIMVATGVSARGLDIKNVMHVVNFDLPSTAHGGITEYIHRIGRTARIGNEGLATSFYNDRNSDIAPDLVKILIESGQKVPDFLESYKPADEEVKFDDDTDDEAADGDDNANANNDDAGTGWGGIPMESSNDDAPVSTGWE</sequence>
<proteinExistence type="inferred from homology"/>
<dbReference type="Proteomes" id="UP001043456">
    <property type="component" value="Unassembled WGS sequence"/>
</dbReference>
<dbReference type="GO" id="GO:0016787">
    <property type="term" value="F:hydrolase activity"/>
    <property type="evidence" value="ECO:0007669"/>
    <property type="project" value="UniProtKB-KW"/>
</dbReference>
<dbReference type="PROSITE" id="PS51195">
    <property type="entry name" value="Q_MOTIF"/>
    <property type="match status" value="1"/>
</dbReference>
<feature type="short sequence motif" description="Q motif" evidence="7">
    <location>
        <begin position="127"/>
        <end position="155"/>
    </location>
</feature>
<dbReference type="PROSITE" id="PS00039">
    <property type="entry name" value="DEAD_ATP_HELICASE"/>
    <property type="match status" value="1"/>
</dbReference>
<dbReference type="AlphaFoldDB" id="A0A9P3ETC2"/>
<dbReference type="SMART" id="SM00487">
    <property type="entry name" value="DEXDc"/>
    <property type="match status" value="1"/>
</dbReference>